<dbReference type="InterPro" id="IPR029039">
    <property type="entry name" value="Flavoprotein-like_sf"/>
</dbReference>
<reference evidence="4 5" key="1">
    <citation type="journal article" date="2018" name="Appl. Environ. Microbiol.">
        <title>Antimicrobial susceptibility testing and tentative epidemiological cut-off values of five Bacillus species relevant for use as animal feed additives or for plant protection.</title>
        <authorList>
            <person name="Agerso Y."/>
            <person name="Stuer-Lauridsen B."/>
            <person name="Bjerre K."/>
            <person name="Jensen M.G."/>
            <person name="Johansen E."/>
            <person name="Bennedsen M."/>
            <person name="Brockmann E."/>
            <person name="Nielsen B."/>
        </authorList>
    </citation>
    <scope>NUCLEOTIDE SEQUENCE [LARGE SCALE GENOMIC DNA]</scope>
    <source>
        <strain evidence="4 5">CHCC20162</strain>
    </source>
</reference>
<name>A0A3D8WWF5_PRIMG</name>
<evidence type="ECO:0000256" key="1">
    <source>
        <dbReference type="ARBA" id="ARBA00006252"/>
    </source>
</evidence>
<protein>
    <submittedName>
        <fullName evidence="4">NAD(P)H dehydrogenase</fullName>
    </submittedName>
</protein>
<dbReference type="Gene3D" id="3.40.50.360">
    <property type="match status" value="1"/>
</dbReference>
<dbReference type="PANTHER" id="PTHR10204">
    <property type="entry name" value="NAD P H OXIDOREDUCTASE-RELATED"/>
    <property type="match status" value="1"/>
</dbReference>
<feature type="domain" description="Flavodoxin-like fold" evidence="3">
    <location>
        <begin position="1"/>
        <end position="187"/>
    </location>
</feature>
<evidence type="ECO:0000256" key="2">
    <source>
        <dbReference type="ARBA" id="ARBA00023002"/>
    </source>
</evidence>
<keyword evidence="2" id="KW-0560">Oxidoreductase</keyword>
<evidence type="ECO:0000259" key="3">
    <source>
        <dbReference type="Pfam" id="PF02525"/>
    </source>
</evidence>
<dbReference type="GO" id="GO:0005829">
    <property type="term" value="C:cytosol"/>
    <property type="evidence" value="ECO:0007669"/>
    <property type="project" value="TreeGrafter"/>
</dbReference>
<proteinExistence type="inferred from homology"/>
<dbReference type="AlphaFoldDB" id="A0A3D8WWF5"/>
<evidence type="ECO:0000313" key="5">
    <source>
        <dbReference type="Proteomes" id="UP000256519"/>
    </source>
</evidence>
<dbReference type="Pfam" id="PF02525">
    <property type="entry name" value="Flavodoxin_2"/>
    <property type="match status" value="1"/>
</dbReference>
<accession>A0A3D8WWF5</accession>
<dbReference type="EMBL" id="PQWM01000032">
    <property type="protein sequence ID" value="RDZ10117.1"/>
    <property type="molecule type" value="Genomic_DNA"/>
</dbReference>
<comment type="similarity">
    <text evidence="1">Belongs to the NAD(P)H dehydrogenase (quinone) family.</text>
</comment>
<dbReference type="SUPFAM" id="SSF52218">
    <property type="entry name" value="Flavoproteins"/>
    <property type="match status" value="1"/>
</dbReference>
<dbReference type="InterPro" id="IPR003680">
    <property type="entry name" value="Flavodoxin_fold"/>
</dbReference>
<dbReference type="InterPro" id="IPR051545">
    <property type="entry name" value="NAD(P)H_dehydrogenase_qn"/>
</dbReference>
<evidence type="ECO:0000313" key="4">
    <source>
        <dbReference type="EMBL" id="RDZ10117.1"/>
    </source>
</evidence>
<dbReference type="PANTHER" id="PTHR10204:SF34">
    <property type="entry name" value="NAD(P)H DEHYDROGENASE [QUINONE] 1 ISOFORM 1"/>
    <property type="match status" value="1"/>
</dbReference>
<dbReference type="RefSeq" id="WP_116077461.1">
    <property type="nucleotide sequence ID" value="NZ_CP187632.1"/>
</dbReference>
<dbReference type="Proteomes" id="UP000256519">
    <property type="component" value="Unassembled WGS sequence"/>
</dbReference>
<sequence>MKHLILYAHPNPNSFNHAILETTVKTLESKGQEVKVRDLYALDFNAILKGSDFEGFQSGNTPQDIKKEQEYISKADVITFIYPIWWTGLPAILKGYVDRVFSYGFAYQYGEDGNVIGLLKGKKGLIINTHGTPKEIYDANGMTDALKKTSDTGIFEFCGVEVTDHLLFGSVPVVDDETRKNMLSQIEGKLNSLFS</sequence>
<organism evidence="4 5">
    <name type="scientific">Priestia megaterium</name>
    <name type="common">Bacillus megaterium</name>
    <dbReference type="NCBI Taxonomy" id="1404"/>
    <lineage>
        <taxon>Bacteria</taxon>
        <taxon>Bacillati</taxon>
        <taxon>Bacillota</taxon>
        <taxon>Bacilli</taxon>
        <taxon>Bacillales</taxon>
        <taxon>Bacillaceae</taxon>
        <taxon>Priestia</taxon>
    </lineage>
</organism>
<dbReference type="GO" id="GO:0003955">
    <property type="term" value="F:NAD(P)H dehydrogenase (quinone) activity"/>
    <property type="evidence" value="ECO:0007669"/>
    <property type="project" value="TreeGrafter"/>
</dbReference>
<gene>
    <name evidence="4" type="ORF">C3744_23755</name>
</gene>
<comment type="caution">
    <text evidence="4">The sequence shown here is derived from an EMBL/GenBank/DDBJ whole genome shotgun (WGS) entry which is preliminary data.</text>
</comment>